<comment type="caution">
    <text evidence="3">The sequence shown here is derived from an EMBL/GenBank/DDBJ whole genome shotgun (WGS) entry which is preliminary data.</text>
</comment>
<keyword evidence="2" id="KW-0732">Signal</keyword>
<accession>A0ABT0DE80</accession>
<dbReference type="Proteomes" id="UP001203284">
    <property type="component" value="Unassembled WGS sequence"/>
</dbReference>
<feature type="signal peptide" evidence="2">
    <location>
        <begin position="1"/>
        <end position="24"/>
    </location>
</feature>
<feature type="region of interest" description="Disordered" evidence="1">
    <location>
        <begin position="144"/>
        <end position="172"/>
    </location>
</feature>
<dbReference type="RefSeq" id="WP_247030177.1">
    <property type="nucleotide sequence ID" value="NZ_JALKCH010000010.1"/>
</dbReference>
<reference evidence="3 4" key="1">
    <citation type="submission" date="2022-04" db="EMBL/GenBank/DDBJ databases">
        <authorList>
            <person name="Grouzdev D.S."/>
            <person name="Pantiukh K.S."/>
            <person name="Krutkina M.S."/>
        </authorList>
    </citation>
    <scope>NUCLEOTIDE SEQUENCE [LARGE SCALE GENOMIC DNA]</scope>
    <source>
        <strain evidence="3 4">6x-1</strain>
    </source>
</reference>
<feature type="chain" id="PRO_5047017793" evidence="2">
    <location>
        <begin position="25"/>
        <end position="172"/>
    </location>
</feature>
<dbReference type="InterPro" id="IPR012899">
    <property type="entry name" value="LTXXQ"/>
</dbReference>
<evidence type="ECO:0000313" key="3">
    <source>
        <dbReference type="EMBL" id="MCK0198278.1"/>
    </source>
</evidence>
<feature type="compositionally biased region" description="Basic and acidic residues" evidence="1">
    <location>
        <begin position="144"/>
        <end position="163"/>
    </location>
</feature>
<dbReference type="Pfam" id="PF07813">
    <property type="entry name" value="LTXXQ"/>
    <property type="match status" value="1"/>
</dbReference>
<sequence>MKRPIVALTAAALLFGTGLGTAFADNAKAAADPAAYSAKALERSEARIAKLKADLKLTPDQEKLWPPVESAMDAFIKQRIERRAHIMEMRGQGGDKNVDILTRINMRGEAMVTSGTAMKQVASAAQPLYATFNDDQKKSFERILRRAEQHRKGDRKAGDKAGSDDGATGTTP</sequence>
<dbReference type="EMBL" id="JALKCH010000010">
    <property type="protein sequence ID" value="MCK0198278.1"/>
    <property type="molecule type" value="Genomic_DNA"/>
</dbReference>
<evidence type="ECO:0000256" key="1">
    <source>
        <dbReference type="SAM" id="MobiDB-lite"/>
    </source>
</evidence>
<proteinExistence type="predicted"/>
<name>A0ABT0DE80_9HYPH</name>
<protein>
    <submittedName>
        <fullName evidence="3">Spy/CpxP family protein refolding chaperone</fullName>
    </submittedName>
</protein>
<evidence type="ECO:0000313" key="4">
    <source>
        <dbReference type="Proteomes" id="UP001203284"/>
    </source>
</evidence>
<gene>
    <name evidence="3" type="ORF">MWN34_15290</name>
</gene>
<evidence type="ECO:0000256" key="2">
    <source>
        <dbReference type="SAM" id="SignalP"/>
    </source>
</evidence>
<organism evidence="3 4">
    <name type="scientific">Ancylobacter crimeensis</name>
    <dbReference type="NCBI Taxonomy" id="2579147"/>
    <lineage>
        <taxon>Bacteria</taxon>
        <taxon>Pseudomonadati</taxon>
        <taxon>Pseudomonadota</taxon>
        <taxon>Alphaproteobacteria</taxon>
        <taxon>Hyphomicrobiales</taxon>
        <taxon>Xanthobacteraceae</taxon>
        <taxon>Ancylobacter</taxon>
    </lineage>
</organism>
<keyword evidence="4" id="KW-1185">Reference proteome</keyword>